<sequence length="176" mass="18940">MPPSWFFLSLYDSAYAGSISRLSRPLPIPLVIPWIDRLPIKSVASPIGLAASHFSVCLRVFAIPVHCLGADPEIAGKVVWASRVLYPGRSPILLQLTLQFGPQPDLCSSQKCPSAMLVHRQSGLDSPLRKSAPARVSPQALTGARGRVPGRHSSTGASTTLEHRRGSMPWTAILAD</sequence>
<dbReference type="GeneID" id="85435407"/>
<evidence type="ECO:0000313" key="2">
    <source>
        <dbReference type="EMBL" id="KAK1593925.1"/>
    </source>
</evidence>
<feature type="region of interest" description="Disordered" evidence="1">
    <location>
        <begin position="125"/>
        <end position="163"/>
    </location>
</feature>
<evidence type="ECO:0000313" key="3">
    <source>
        <dbReference type="Proteomes" id="UP001230504"/>
    </source>
</evidence>
<protein>
    <submittedName>
        <fullName evidence="2">Uncharacterized protein</fullName>
    </submittedName>
</protein>
<gene>
    <name evidence="2" type="ORF">LY79DRAFT_164253</name>
</gene>
<reference evidence="2" key="1">
    <citation type="submission" date="2021-06" db="EMBL/GenBank/DDBJ databases">
        <title>Comparative genomics, transcriptomics and evolutionary studies reveal genomic signatures of adaptation to plant cell wall in hemibiotrophic fungi.</title>
        <authorList>
            <consortium name="DOE Joint Genome Institute"/>
            <person name="Baroncelli R."/>
            <person name="Diaz J.F."/>
            <person name="Benocci T."/>
            <person name="Peng M."/>
            <person name="Battaglia E."/>
            <person name="Haridas S."/>
            <person name="Andreopoulos W."/>
            <person name="Labutti K."/>
            <person name="Pangilinan J."/>
            <person name="Floch G.L."/>
            <person name="Makela M.R."/>
            <person name="Henrissat B."/>
            <person name="Grigoriev I.V."/>
            <person name="Crouch J.A."/>
            <person name="De Vries R.P."/>
            <person name="Sukno S.A."/>
            <person name="Thon M.R."/>
        </authorList>
    </citation>
    <scope>NUCLEOTIDE SEQUENCE</scope>
    <source>
        <strain evidence="2">CBS 125086</strain>
    </source>
</reference>
<organism evidence="2 3">
    <name type="scientific">Colletotrichum navitas</name>
    <dbReference type="NCBI Taxonomy" id="681940"/>
    <lineage>
        <taxon>Eukaryota</taxon>
        <taxon>Fungi</taxon>
        <taxon>Dikarya</taxon>
        <taxon>Ascomycota</taxon>
        <taxon>Pezizomycotina</taxon>
        <taxon>Sordariomycetes</taxon>
        <taxon>Hypocreomycetidae</taxon>
        <taxon>Glomerellales</taxon>
        <taxon>Glomerellaceae</taxon>
        <taxon>Colletotrichum</taxon>
        <taxon>Colletotrichum graminicola species complex</taxon>
    </lineage>
</organism>
<evidence type="ECO:0000256" key="1">
    <source>
        <dbReference type="SAM" id="MobiDB-lite"/>
    </source>
</evidence>
<dbReference type="RefSeq" id="XP_060415172.1">
    <property type="nucleotide sequence ID" value="XM_060551167.1"/>
</dbReference>
<keyword evidence="3" id="KW-1185">Reference proteome</keyword>
<accession>A0AAD8Q156</accession>
<dbReference type="Proteomes" id="UP001230504">
    <property type="component" value="Unassembled WGS sequence"/>
</dbReference>
<comment type="caution">
    <text evidence="2">The sequence shown here is derived from an EMBL/GenBank/DDBJ whole genome shotgun (WGS) entry which is preliminary data.</text>
</comment>
<dbReference type="AlphaFoldDB" id="A0AAD8Q156"/>
<name>A0AAD8Q156_9PEZI</name>
<dbReference type="EMBL" id="JAHLJV010000022">
    <property type="protein sequence ID" value="KAK1593925.1"/>
    <property type="molecule type" value="Genomic_DNA"/>
</dbReference>
<proteinExistence type="predicted"/>